<sequence length="250" mass="28817">MGKDEIDLENINNNKEILKSNNNQIENIGSNNLISKKNDKKKKKLILLSIILFSLVIILLLIIGIYYSKHNISQNSILKKHNFINNKIEFQSFSQPELYFKSNLTSLEYTIKKSNDNNSNNTSTFKPLLKLIDTKIISPHINNFYKANQLFSVQLSTFQKNKILIQSLETFLFWKMTDFDRIELVTSDGGGDCIYFTLMESTVLGCSNCFKIKNCYNNYIKFTNNTINSPITSTPNYDDSSTIIKINVFK</sequence>
<feature type="transmembrane region" description="Helical" evidence="1">
    <location>
        <begin position="45"/>
        <end position="67"/>
    </location>
</feature>
<evidence type="ECO:0000313" key="2">
    <source>
        <dbReference type="EMBL" id="EGC40145.1"/>
    </source>
</evidence>
<name>F0Z7B0_DICPU</name>
<dbReference type="KEGG" id="dpp:DICPUDRAFT_74290"/>
<keyword evidence="1" id="KW-0812">Transmembrane</keyword>
<gene>
    <name evidence="2" type="ORF">DICPUDRAFT_74290</name>
</gene>
<keyword evidence="3" id="KW-1185">Reference proteome</keyword>
<dbReference type="VEuPathDB" id="AmoebaDB:DICPUDRAFT_74290"/>
<reference evidence="3" key="1">
    <citation type="journal article" date="2011" name="Genome Biol.">
        <title>Comparative genomics of the social amoebae Dictyostelium discoideum and Dictyostelium purpureum.</title>
        <authorList>
            <consortium name="US DOE Joint Genome Institute (JGI-PGF)"/>
            <person name="Sucgang R."/>
            <person name="Kuo A."/>
            <person name="Tian X."/>
            <person name="Salerno W."/>
            <person name="Parikh A."/>
            <person name="Feasley C.L."/>
            <person name="Dalin E."/>
            <person name="Tu H."/>
            <person name="Huang E."/>
            <person name="Barry K."/>
            <person name="Lindquist E."/>
            <person name="Shapiro H."/>
            <person name="Bruce D."/>
            <person name="Schmutz J."/>
            <person name="Salamov A."/>
            <person name="Fey P."/>
            <person name="Gaudet P."/>
            <person name="Anjard C."/>
            <person name="Babu M.M."/>
            <person name="Basu S."/>
            <person name="Bushmanova Y."/>
            <person name="van der Wel H."/>
            <person name="Katoh-Kurasawa M."/>
            <person name="Dinh C."/>
            <person name="Coutinho P.M."/>
            <person name="Saito T."/>
            <person name="Elias M."/>
            <person name="Schaap P."/>
            <person name="Kay R.R."/>
            <person name="Henrissat B."/>
            <person name="Eichinger L."/>
            <person name="Rivero F."/>
            <person name="Putnam N.H."/>
            <person name="West C.M."/>
            <person name="Loomis W.F."/>
            <person name="Chisholm R.L."/>
            <person name="Shaulsky G."/>
            <person name="Strassmann J.E."/>
            <person name="Queller D.C."/>
            <person name="Kuspa A."/>
            <person name="Grigoriev I.V."/>
        </authorList>
    </citation>
    <scope>NUCLEOTIDE SEQUENCE [LARGE SCALE GENOMIC DNA]</scope>
    <source>
        <strain evidence="3">QSDP1</strain>
    </source>
</reference>
<organism evidence="2 3">
    <name type="scientific">Dictyostelium purpureum</name>
    <name type="common">Slime mold</name>
    <dbReference type="NCBI Taxonomy" id="5786"/>
    <lineage>
        <taxon>Eukaryota</taxon>
        <taxon>Amoebozoa</taxon>
        <taxon>Evosea</taxon>
        <taxon>Eumycetozoa</taxon>
        <taxon>Dictyostelia</taxon>
        <taxon>Dictyosteliales</taxon>
        <taxon>Dictyosteliaceae</taxon>
        <taxon>Dictyostelium</taxon>
    </lineage>
</organism>
<accession>F0Z7B0</accession>
<evidence type="ECO:0000313" key="3">
    <source>
        <dbReference type="Proteomes" id="UP000001064"/>
    </source>
</evidence>
<dbReference type="InParanoid" id="F0Z7B0"/>
<dbReference type="AlphaFoldDB" id="F0Z7B0"/>
<proteinExistence type="predicted"/>
<dbReference type="RefSeq" id="XP_003283335.1">
    <property type="nucleotide sequence ID" value="XM_003283287.1"/>
</dbReference>
<dbReference type="GeneID" id="10509205"/>
<dbReference type="EMBL" id="GL870946">
    <property type="protein sequence ID" value="EGC40145.1"/>
    <property type="molecule type" value="Genomic_DNA"/>
</dbReference>
<protein>
    <submittedName>
        <fullName evidence="2">Uncharacterized protein</fullName>
    </submittedName>
</protein>
<dbReference type="Proteomes" id="UP000001064">
    <property type="component" value="Unassembled WGS sequence"/>
</dbReference>
<keyword evidence="1" id="KW-0472">Membrane</keyword>
<keyword evidence="1" id="KW-1133">Transmembrane helix</keyword>
<evidence type="ECO:0000256" key="1">
    <source>
        <dbReference type="SAM" id="Phobius"/>
    </source>
</evidence>